<proteinExistence type="inferred from homology"/>
<dbReference type="PANTHER" id="PTHR11645:SF0">
    <property type="entry name" value="PYRROLINE-5-CARBOXYLATE REDUCTASE 3"/>
    <property type="match status" value="1"/>
</dbReference>
<comment type="subcellular location">
    <subcellularLocation>
        <location evidence="4">Cytoplasm</location>
    </subcellularLocation>
</comment>
<comment type="catalytic activity">
    <reaction evidence="4">
        <text>L-proline + NADP(+) = (S)-1-pyrroline-5-carboxylate + NADPH + 2 H(+)</text>
        <dbReference type="Rhea" id="RHEA:14109"/>
        <dbReference type="ChEBI" id="CHEBI:15378"/>
        <dbReference type="ChEBI" id="CHEBI:17388"/>
        <dbReference type="ChEBI" id="CHEBI:57783"/>
        <dbReference type="ChEBI" id="CHEBI:58349"/>
        <dbReference type="ChEBI" id="CHEBI:60039"/>
        <dbReference type="EC" id="1.5.1.2"/>
    </reaction>
</comment>
<evidence type="ECO:0000256" key="3">
    <source>
        <dbReference type="ARBA" id="ARBA00023002"/>
    </source>
</evidence>
<dbReference type="HAMAP" id="MF_01925">
    <property type="entry name" value="P5C_reductase"/>
    <property type="match status" value="1"/>
</dbReference>
<dbReference type="Pfam" id="PF14748">
    <property type="entry name" value="P5CR_dimer"/>
    <property type="match status" value="1"/>
</dbReference>
<gene>
    <name evidence="4 9" type="primary">proC</name>
    <name evidence="9" type="ORF">ENO34_02095</name>
</gene>
<dbReference type="EMBL" id="DSFC01000120">
    <property type="protein sequence ID" value="HEV09174.1"/>
    <property type="molecule type" value="Genomic_DNA"/>
</dbReference>
<sequence length="263" mass="28658">MFKVGIIGCGNMGEAIVKGLIEKAGVKSTDIVVTDINKERQNYIMETYNTAATDIKKLVNLSEIVFLVVKPKDLEETLKPVKDSFKENQVLVSVLAGVKIEKIKSIVNKPLLVRIMPNTPALIGEGVIGVSFEKDTEKKQEILDLLKSLGEVLEVKEELLDVITGLSGSGPAYVFTFIDALAQGGVKMGLSYKDALKIAIQTVLGSAKLLKETQEHPAVMRDKVTSPSGTTIYGLHELEKKGFRDAVISAVEKATERSRELSK</sequence>
<dbReference type="NCBIfam" id="TIGR00112">
    <property type="entry name" value="proC"/>
    <property type="match status" value="1"/>
</dbReference>
<dbReference type="InterPro" id="IPR028939">
    <property type="entry name" value="P5C_Rdtase_cat_N"/>
</dbReference>
<dbReference type="SUPFAM" id="SSF48179">
    <property type="entry name" value="6-phosphogluconate dehydrogenase C-terminal domain-like"/>
    <property type="match status" value="1"/>
</dbReference>
<evidence type="ECO:0000256" key="4">
    <source>
        <dbReference type="HAMAP-Rule" id="MF_01925"/>
    </source>
</evidence>
<dbReference type="GO" id="GO:0004735">
    <property type="term" value="F:pyrroline-5-carboxylate reductase activity"/>
    <property type="evidence" value="ECO:0007669"/>
    <property type="project" value="UniProtKB-UniRule"/>
</dbReference>
<dbReference type="InterPro" id="IPR036291">
    <property type="entry name" value="NAD(P)-bd_dom_sf"/>
</dbReference>
<protein>
    <recommendedName>
        <fullName evidence="4 5">Pyrroline-5-carboxylate reductase</fullName>
        <shortName evidence="4">P5C reductase</shortName>
        <shortName evidence="4">P5CR</shortName>
        <ecNumber evidence="4 5">1.5.1.2</ecNumber>
    </recommendedName>
    <alternativeName>
        <fullName evidence="4">PCA reductase</fullName>
    </alternativeName>
</protein>
<reference evidence="9" key="1">
    <citation type="journal article" date="2020" name="mSystems">
        <title>Genome- and Community-Level Interaction Insights into Carbon Utilization and Element Cycling Functions of Hydrothermarchaeota in Hydrothermal Sediment.</title>
        <authorList>
            <person name="Zhou Z."/>
            <person name="Liu Y."/>
            <person name="Xu W."/>
            <person name="Pan J."/>
            <person name="Luo Z.H."/>
            <person name="Li M."/>
        </authorList>
    </citation>
    <scope>NUCLEOTIDE SEQUENCE [LARGE SCALE GENOMIC DNA]</scope>
    <source>
        <strain evidence="9">SpSt-1257</strain>
    </source>
</reference>
<keyword evidence="4" id="KW-0028">Amino-acid biosynthesis</keyword>
<accession>A0A831YCY6</accession>
<comment type="function">
    <text evidence="4">Catalyzes the reduction of 1-pyrroline-5-carboxylate (PCA) to L-proline.</text>
</comment>
<comment type="caution">
    <text evidence="9">The sequence shown here is derived from an EMBL/GenBank/DDBJ whole genome shotgun (WGS) entry which is preliminary data.</text>
</comment>
<dbReference type="InterPro" id="IPR008927">
    <property type="entry name" value="6-PGluconate_DH-like_C_sf"/>
</dbReference>
<keyword evidence="4" id="KW-0641">Proline biosynthesis</keyword>
<evidence type="ECO:0000256" key="2">
    <source>
        <dbReference type="ARBA" id="ARBA00022857"/>
    </source>
</evidence>
<feature type="binding site" evidence="6">
    <location>
        <begin position="7"/>
        <end position="12"/>
    </location>
    <ligand>
        <name>NADP(+)</name>
        <dbReference type="ChEBI" id="CHEBI:58349"/>
    </ligand>
</feature>
<keyword evidence="3 4" id="KW-0560">Oxidoreductase</keyword>
<dbReference type="GO" id="GO:0005737">
    <property type="term" value="C:cytoplasm"/>
    <property type="evidence" value="ECO:0007669"/>
    <property type="project" value="UniProtKB-SubCell"/>
</dbReference>
<organism evidence="9">
    <name type="scientific">Sulfurihydrogenibium azorense</name>
    <dbReference type="NCBI Taxonomy" id="309806"/>
    <lineage>
        <taxon>Bacteria</taxon>
        <taxon>Pseudomonadati</taxon>
        <taxon>Aquificota</taxon>
        <taxon>Aquificia</taxon>
        <taxon>Aquificales</taxon>
        <taxon>Hydrogenothermaceae</taxon>
        <taxon>Sulfurihydrogenibium</taxon>
    </lineage>
</organism>
<evidence type="ECO:0000259" key="8">
    <source>
        <dbReference type="Pfam" id="PF14748"/>
    </source>
</evidence>
<dbReference type="Gene3D" id="1.10.3730.10">
    <property type="entry name" value="ProC C-terminal domain-like"/>
    <property type="match status" value="1"/>
</dbReference>
<dbReference type="InterPro" id="IPR000304">
    <property type="entry name" value="Pyrroline-COOH_reductase"/>
</dbReference>
<dbReference type="InterPro" id="IPR029036">
    <property type="entry name" value="P5CR_dimer"/>
</dbReference>
<dbReference type="GO" id="GO:0055129">
    <property type="term" value="P:L-proline biosynthetic process"/>
    <property type="evidence" value="ECO:0007669"/>
    <property type="project" value="UniProtKB-UniRule"/>
</dbReference>
<dbReference type="EC" id="1.5.1.2" evidence="4 5"/>
<feature type="domain" description="Pyrroline-5-carboxylate reductase catalytic N-terminal" evidence="7">
    <location>
        <begin position="3"/>
        <end position="97"/>
    </location>
</feature>
<dbReference type="SUPFAM" id="SSF51735">
    <property type="entry name" value="NAD(P)-binding Rossmann-fold domains"/>
    <property type="match status" value="1"/>
</dbReference>
<dbReference type="AlphaFoldDB" id="A0A831YCY6"/>
<keyword evidence="2 4" id="KW-0521">NADP</keyword>
<dbReference type="UniPathway" id="UPA00098">
    <property type="reaction ID" value="UER00361"/>
</dbReference>
<feature type="domain" description="Pyrroline-5-carboxylate reductase dimerisation" evidence="8">
    <location>
        <begin position="157"/>
        <end position="261"/>
    </location>
</feature>
<dbReference type="PANTHER" id="PTHR11645">
    <property type="entry name" value="PYRROLINE-5-CARBOXYLATE REDUCTASE"/>
    <property type="match status" value="1"/>
</dbReference>
<keyword evidence="4" id="KW-0963">Cytoplasm</keyword>
<dbReference type="Pfam" id="PF03807">
    <property type="entry name" value="F420_oxidored"/>
    <property type="match status" value="1"/>
</dbReference>
<dbReference type="Gene3D" id="3.40.50.720">
    <property type="entry name" value="NAD(P)-binding Rossmann-like Domain"/>
    <property type="match status" value="1"/>
</dbReference>
<evidence type="ECO:0000256" key="6">
    <source>
        <dbReference type="PIRSR" id="PIRSR000193-1"/>
    </source>
</evidence>
<evidence type="ECO:0000256" key="1">
    <source>
        <dbReference type="ARBA" id="ARBA00005525"/>
    </source>
</evidence>
<dbReference type="PIRSF" id="PIRSF000193">
    <property type="entry name" value="Pyrrol-5-carb_rd"/>
    <property type="match status" value="1"/>
</dbReference>
<evidence type="ECO:0000256" key="5">
    <source>
        <dbReference type="NCBIfam" id="TIGR00112"/>
    </source>
</evidence>
<comment type="catalytic activity">
    <reaction evidence="4">
        <text>L-proline + NAD(+) = (S)-1-pyrroline-5-carboxylate + NADH + 2 H(+)</text>
        <dbReference type="Rhea" id="RHEA:14105"/>
        <dbReference type="ChEBI" id="CHEBI:15378"/>
        <dbReference type="ChEBI" id="CHEBI:17388"/>
        <dbReference type="ChEBI" id="CHEBI:57540"/>
        <dbReference type="ChEBI" id="CHEBI:57945"/>
        <dbReference type="ChEBI" id="CHEBI:60039"/>
        <dbReference type="EC" id="1.5.1.2"/>
    </reaction>
</comment>
<evidence type="ECO:0000313" key="9">
    <source>
        <dbReference type="EMBL" id="HEV09174.1"/>
    </source>
</evidence>
<name>A0A831YCY6_9AQUI</name>
<comment type="similarity">
    <text evidence="1 4">Belongs to the pyrroline-5-carboxylate reductase family.</text>
</comment>
<dbReference type="FunFam" id="1.10.3730.10:FF:000001">
    <property type="entry name" value="Pyrroline-5-carboxylate reductase"/>
    <property type="match status" value="1"/>
</dbReference>
<comment type="pathway">
    <text evidence="4">Amino-acid biosynthesis; L-proline biosynthesis; L-proline from L-glutamate 5-semialdehyde: step 1/1.</text>
</comment>
<dbReference type="Proteomes" id="UP000885621">
    <property type="component" value="Unassembled WGS sequence"/>
</dbReference>
<evidence type="ECO:0000259" key="7">
    <source>
        <dbReference type="Pfam" id="PF03807"/>
    </source>
</evidence>